<evidence type="ECO:0000256" key="6">
    <source>
        <dbReference type="ARBA" id="ARBA00022741"/>
    </source>
</evidence>
<evidence type="ECO:0000256" key="2">
    <source>
        <dbReference type="ARBA" id="ARBA00001941"/>
    </source>
</evidence>
<evidence type="ECO:0000313" key="16">
    <source>
        <dbReference type="Proteomes" id="UP000028531"/>
    </source>
</evidence>
<accession>A0A084K029</accession>
<dbReference type="PANTHER" id="PTHR43622">
    <property type="entry name" value="3-DEHYDROQUINATE SYNTHASE"/>
    <property type="match status" value="1"/>
</dbReference>
<evidence type="ECO:0000313" key="14">
    <source>
        <dbReference type="EMBL" id="KEZ94563.1"/>
    </source>
</evidence>
<evidence type="ECO:0000256" key="9">
    <source>
        <dbReference type="ARBA" id="ARBA00023239"/>
    </source>
</evidence>
<dbReference type="Pfam" id="PF01761">
    <property type="entry name" value="DHQ_synthase"/>
    <property type="match status" value="1"/>
</dbReference>
<dbReference type="NCBIfam" id="TIGR01357">
    <property type="entry name" value="aroB"/>
    <property type="match status" value="1"/>
</dbReference>
<dbReference type="PIRSF" id="PIRSF001455">
    <property type="entry name" value="DHQ_synth"/>
    <property type="match status" value="1"/>
</dbReference>
<dbReference type="CDD" id="cd08195">
    <property type="entry name" value="DHQS"/>
    <property type="match status" value="1"/>
</dbReference>
<feature type="domain" description="3-dehydroquinate synthase C-terminal" evidence="13">
    <location>
        <begin position="176"/>
        <end position="319"/>
    </location>
</feature>
<dbReference type="EMBL" id="JPJI01000004">
    <property type="protein sequence ID" value="KEZ94563.1"/>
    <property type="molecule type" value="Genomic_DNA"/>
</dbReference>
<comment type="cofactor">
    <cofactor evidence="1">
        <name>NAD(+)</name>
        <dbReference type="ChEBI" id="CHEBI:57540"/>
    </cofactor>
</comment>
<dbReference type="Proteomes" id="UP000239997">
    <property type="component" value="Unassembled WGS sequence"/>
</dbReference>
<dbReference type="PANTHER" id="PTHR43622:SF1">
    <property type="entry name" value="3-DEHYDROQUINATE SYNTHASE"/>
    <property type="match status" value="1"/>
</dbReference>
<evidence type="ECO:0000256" key="1">
    <source>
        <dbReference type="ARBA" id="ARBA00001911"/>
    </source>
</evidence>
<keyword evidence="10" id="KW-0170">Cobalt</keyword>
<evidence type="ECO:0000256" key="7">
    <source>
        <dbReference type="ARBA" id="ARBA00022833"/>
    </source>
</evidence>
<dbReference type="AlphaFoldDB" id="A0A084K029"/>
<dbReference type="EMBL" id="PVNA01000006">
    <property type="protein sequence ID" value="PRX12473.1"/>
    <property type="molecule type" value="Genomic_DNA"/>
</dbReference>
<dbReference type="GO" id="GO:0046872">
    <property type="term" value="F:metal ion binding"/>
    <property type="evidence" value="ECO:0007669"/>
    <property type="project" value="UniProtKB-KW"/>
</dbReference>
<evidence type="ECO:0000259" key="12">
    <source>
        <dbReference type="Pfam" id="PF01761"/>
    </source>
</evidence>
<comment type="function">
    <text evidence="4">Catalyzes the conversion of 3-deoxy-D-arabino-heptulosonate 7-phosphate (DAHP) to dehydroquinate (DHQ).</text>
</comment>
<evidence type="ECO:0000256" key="8">
    <source>
        <dbReference type="ARBA" id="ARBA00023027"/>
    </source>
</evidence>
<dbReference type="Gene3D" id="1.20.1090.10">
    <property type="entry name" value="Dehydroquinate synthase-like - alpha domain"/>
    <property type="match status" value="1"/>
</dbReference>
<keyword evidence="8" id="KW-0520">NAD</keyword>
<evidence type="ECO:0000259" key="13">
    <source>
        <dbReference type="Pfam" id="PF24621"/>
    </source>
</evidence>
<dbReference type="GO" id="GO:0009073">
    <property type="term" value="P:aromatic amino acid family biosynthetic process"/>
    <property type="evidence" value="ECO:0007669"/>
    <property type="project" value="InterPro"/>
</dbReference>
<dbReference type="Proteomes" id="UP000028531">
    <property type="component" value="Unassembled WGS sequence"/>
</dbReference>
<evidence type="ECO:0000256" key="5">
    <source>
        <dbReference type="ARBA" id="ARBA00022723"/>
    </source>
</evidence>
<evidence type="ECO:0000256" key="11">
    <source>
        <dbReference type="NCBIfam" id="TIGR01357"/>
    </source>
</evidence>
<keyword evidence="9" id="KW-0456">Lyase</keyword>
<sequence>MNPITIKDFTIYFENQGFEAINKWIKENKPSTIFILVDDKTMENCYPYLMPQIETTAIIEVIEIDHGEEFKNIDTCAGVWSALVELGCDRNSLMINLGGGVITDLGGFIASTIKRGIPFIHIPTSLLGMVDAAIGGKNGVDLGHLKNQIGVINPPIMTIIDPAFLKTLPQQHLVNGSIEMFKHGLISDRVYWKDMLKVTDYLNETFNSLIYQSAIIKSDIVTMDPFEKGARKALNYGHTAGHAIESFLMDHEEREAVLHGEAIAAGIVVESFLSVQYASLSMDAYQEIKDWYTSLNFTFSFTDDEVMEMIDLMKYDKKNSNGEIKFVLLESIGSFVTNQVVANEDIITAFKELKK</sequence>
<feature type="domain" description="3-dehydroquinate synthase N-terminal" evidence="12">
    <location>
        <begin position="62"/>
        <end position="173"/>
    </location>
</feature>
<reference evidence="14 16" key="1">
    <citation type="submission" date="2014-07" db="EMBL/GenBank/DDBJ databases">
        <title>Draft genome sequence of Nonlabens ulvanivorans, an ulvan degrading bacterium.</title>
        <authorList>
            <person name="Kopel M."/>
            <person name="Helbert W."/>
            <person name="Henrissat B."/>
            <person name="Doniger T."/>
            <person name="Banin E."/>
        </authorList>
    </citation>
    <scope>NUCLEOTIDE SEQUENCE [LARGE SCALE GENOMIC DNA]</scope>
    <source>
        <strain evidence="14 16">PLR</strain>
    </source>
</reference>
<evidence type="ECO:0000313" key="15">
    <source>
        <dbReference type="EMBL" id="PRX12473.1"/>
    </source>
</evidence>
<dbReference type="InterPro" id="IPR030960">
    <property type="entry name" value="DHQS/DOIS_N"/>
</dbReference>
<dbReference type="InterPro" id="IPR056179">
    <property type="entry name" value="DHQS_C"/>
</dbReference>
<dbReference type="InterPro" id="IPR030963">
    <property type="entry name" value="DHQ_synth_fam"/>
</dbReference>
<dbReference type="OrthoDB" id="9806583at2"/>
<dbReference type="EC" id="4.2.3.4" evidence="11"/>
<dbReference type="GO" id="GO:0000166">
    <property type="term" value="F:nucleotide binding"/>
    <property type="evidence" value="ECO:0007669"/>
    <property type="project" value="UniProtKB-KW"/>
</dbReference>
<keyword evidence="7" id="KW-0862">Zinc</keyword>
<reference evidence="15 17" key="2">
    <citation type="submission" date="2018-03" db="EMBL/GenBank/DDBJ databases">
        <title>Genomic Encyclopedia of Archaeal and Bacterial Type Strains, Phase II (KMG-II): from individual species to whole genera.</title>
        <authorList>
            <person name="Goeker M."/>
        </authorList>
    </citation>
    <scope>NUCLEOTIDE SEQUENCE [LARGE SCALE GENOMIC DNA]</scope>
    <source>
        <strain evidence="15 17">DSM 22727</strain>
    </source>
</reference>
<protein>
    <recommendedName>
        <fullName evidence="11">3-dehydroquinate synthase</fullName>
        <ecNumber evidence="11">4.2.3.4</ecNumber>
    </recommendedName>
</protein>
<proteinExistence type="predicted"/>
<dbReference type="GO" id="GO:0003856">
    <property type="term" value="F:3-dehydroquinate synthase activity"/>
    <property type="evidence" value="ECO:0007669"/>
    <property type="project" value="UniProtKB-UniRule"/>
</dbReference>
<name>A0A084K029_NONUL</name>
<evidence type="ECO:0000256" key="3">
    <source>
        <dbReference type="ARBA" id="ARBA00001947"/>
    </source>
</evidence>
<organism evidence="14 16">
    <name type="scientific">Nonlabens ulvanivorans</name>
    <name type="common">Persicivirga ulvanivorans</name>
    <dbReference type="NCBI Taxonomy" id="906888"/>
    <lineage>
        <taxon>Bacteria</taxon>
        <taxon>Pseudomonadati</taxon>
        <taxon>Bacteroidota</taxon>
        <taxon>Flavobacteriia</taxon>
        <taxon>Flavobacteriales</taxon>
        <taxon>Flavobacteriaceae</taxon>
        <taxon>Nonlabens</taxon>
    </lineage>
</organism>
<evidence type="ECO:0000256" key="10">
    <source>
        <dbReference type="ARBA" id="ARBA00023285"/>
    </source>
</evidence>
<keyword evidence="5" id="KW-0479">Metal-binding</keyword>
<keyword evidence="17" id="KW-1185">Reference proteome</keyword>
<comment type="cofactor">
    <cofactor evidence="2">
        <name>Co(2+)</name>
        <dbReference type="ChEBI" id="CHEBI:48828"/>
    </cofactor>
</comment>
<dbReference type="GO" id="GO:0009423">
    <property type="term" value="P:chorismate biosynthetic process"/>
    <property type="evidence" value="ECO:0007669"/>
    <property type="project" value="UniProtKB-UniRule"/>
</dbReference>
<evidence type="ECO:0000256" key="4">
    <source>
        <dbReference type="ARBA" id="ARBA00003485"/>
    </source>
</evidence>
<dbReference type="Gene3D" id="3.40.50.1970">
    <property type="match status" value="1"/>
</dbReference>
<gene>
    <name evidence="14" type="ORF">IL45_00370</name>
    <name evidence="15" type="ORF">LY02_02538</name>
</gene>
<dbReference type="FunFam" id="3.40.50.1970:FF:000007">
    <property type="entry name" value="Pentafunctional AROM polypeptide"/>
    <property type="match status" value="1"/>
</dbReference>
<dbReference type="RefSeq" id="WP_036578994.1">
    <property type="nucleotide sequence ID" value="NZ_JPJI01000004.1"/>
</dbReference>
<dbReference type="InterPro" id="IPR016037">
    <property type="entry name" value="DHQ_synth_AroB"/>
</dbReference>
<dbReference type="InterPro" id="IPR050071">
    <property type="entry name" value="Dehydroquinate_synthase"/>
</dbReference>
<comment type="cofactor">
    <cofactor evidence="3">
        <name>Zn(2+)</name>
        <dbReference type="ChEBI" id="CHEBI:29105"/>
    </cofactor>
</comment>
<dbReference type="Pfam" id="PF24621">
    <property type="entry name" value="DHQS_C"/>
    <property type="match status" value="1"/>
</dbReference>
<dbReference type="SUPFAM" id="SSF56796">
    <property type="entry name" value="Dehydroquinate synthase-like"/>
    <property type="match status" value="1"/>
</dbReference>
<keyword evidence="6" id="KW-0547">Nucleotide-binding</keyword>
<evidence type="ECO:0000313" key="17">
    <source>
        <dbReference type="Proteomes" id="UP000239997"/>
    </source>
</evidence>
<comment type="caution">
    <text evidence="14">The sequence shown here is derived from an EMBL/GenBank/DDBJ whole genome shotgun (WGS) entry which is preliminary data.</text>
</comment>
<dbReference type="GO" id="GO:0005737">
    <property type="term" value="C:cytoplasm"/>
    <property type="evidence" value="ECO:0007669"/>
    <property type="project" value="InterPro"/>
</dbReference>